<evidence type="ECO:0000313" key="2">
    <source>
        <dbReference type="Proteomes" id="UP000248857"/>
    </source>
</evidence>
<reference evidence="1 2" key="1">
    <citation type="journal article" date="2018" name="Sci. Rep.">
        <title>A novel species of the marine cyanobacterium Acaryochloris with a unique pigment content and lifestyle.</title>
        <authorList>
            <person name="Partensky F."/>
            <person name="Six C."/>
            <person name="Ratin M."/>
            <person name="Garczarek L."/>
            <person name="Vaulot D."/>
            <person name="Probert I."/>
            <person name="Calteau A."/>
            <person name="Gourvil P."/>
            <person name="Marie D."/>
            <person name="Grebert T."/>
            <person name="Bouchier C."/>
            <person name="Le Panse S."/>
            <person name="Gachenot M."/>
            <person name="Rodriguez F."/>
            <person name="Garrido J.L."/>
        </authorList>
    </citation>
    <scope>NUCLEOTIDE SEQUENCE [LARGE SCALE GENOMIC DNA]</scope>
    <source>
        <strain evidence="1 2">RCC1774</strain>
    </source>
</reference>
<dbReference type="EMBL" id="PQWO01000020">
    <property type="protein sequence ID" value="PZD71222.1"/>
    <property type="molecule type" value="Genomic_DNA"/>
</dbReference>
<accession>A0A2W1JJJ9</accession>
<proteinExistence type="predicted"/>
<comment type="caution">
    <text evidence="1">The sequence shown here is derived from an EMBL/GenBank/DDBJ whole genome shotgun (WGS) entry which is preliminary data.</text>
</comment>
<dbReference type="OrthoDB" id="582583at2"/>
<dbReference type="InterPro" id="IPR014964">
    <property type="entry name" value="DUF1830"/>
</dbReference>
<protein>
    <submittedName>
        <fullName evidence="1">Uncharacterized protein</fullName>
    </submittedName>
</protein>
<dbReference type="AlphaFoldDB" id="A0A2W1JJJ9"/>
<dbReference type="Pfam" id="PF08865">
    <property type="entry name" value="DUF1830"/>
    <property type="match status" value="1"/>
</dbReference>
<gene>
    <name evidence="1" type="ORF">C1752_07498</name>
</gene>
<name>A0A2W1JJJ9_9CYAN</name>
<sequence length="120" mass="13391">MLLCQYSNPTKRIQILRITDGSKTIDGERVVLPQQRITFHAKPEAVLEVISGESITAMVEARIPCKALCIAFKIDRSQQARKRSPRQKRAAAQALQVMDLSVDKTLPEDRGGTLPTFETV</sequence>
<organism evidence="1 2">
    <name type="scientific">Acaryochloris thomasi RCC1774</name>
    <dbReference type="NCBI Taxonomy" id="1764569"/>
    <lineage>
        <taxon>Bacteria</taxon>
        <taxon>Bacillati</taxon>
        <taxon>Cyanobacteriota</taxon>
        <taxon>Cyanophyceae</taxon>
        <taxon>Acaryochloridales</taxon>
        <taxon>Acaryochloridaceae</taxon>
        <taxon>Acaryochloris</taxon>
        <taxon>Acaryochloris thomasi</taxon>
    </lineage>
</organism>
<evidence type="ECO:0000313" key="1">
    <source>
        <dbReference type="EMBL" id="PZD71222.1"/>
    </source>
</evidence>
<dbReference type="Proteomes" id="UP000248857">
    <property type="component" value="Unassembled WGS sequence"/>
</dbReference>
<dbReference type="RefSeq" id="WP_110988293.1">
    <property type="nucleotide sequence ID" value="NZ_CAWNWM010000020.1"/>
</dbReference>
<keyword evidence="2" id="KW-1185">Reference proteome</keyword>